<reference evidence="2 3" key="1">
    <citation type="submission" date="2024-08" db="EMBL/GenBank/DDBJ databases">
        <title>Whole-genome sequencing of halo(alkali)philic microorganisms from hypersaline lakes.</title>
        <authorList>
            <person name="Sorokin D.Y."/>
            <person name="Merkel A.Y."/>
            <person name="Messina E."/>
            <person name="Yakimov M."/>
        </authorList>
    </citation>
    <scope>NUCLEOTIDE SEQUENCE [LARGE SCALE GENOMIC DNA]</scope>
    <source>
        <strain evidence="2 3">Cl-TMA</strain>
    </source>
</reference>
<dbReference type="InterPro" id="IPR006311">
    <property type="entry name" value="TAT_signal"/>
</dbReference>
<protein>
    <submittedName>
        <fullName evidence="2">DUF1501 domain-containing protein</fullName>
    </submittedName>
</protein>
<comment type="caution">
    <text evidence="2">The sequence shown here is derived from an EMBL/GenBank/DDBJ whole genome shotgun (WGS) entry which is preliminary data.</text>
</comment>
<dbReference type="EMBL" id="JBGUAW010000011">
    <property type="protein sequence ID" value="MFA9462210.1"/>
    <property type="molecule type" value="Genomic_DNA"/>
</dbReference>
<organism evidence="2 3">
    <name type="scientific">Thiohalorhabdus methylotrophus</name>
    <dbReference type="NCBI Taxonomy" id="3242694"/>
    <lineage>
        <taxon>Bacteria</taxon>
        <taxon>Pseudomonadati</taxon>
        <taxon>Pseudomonadota</taxon>
        <taxon>Gammaproteobacteria</taxon>
        <taxon>Thiohalorhabdales</taxon>
        <taxon>Thiohalorhabdaceae</taxon>
        <taxon>Thiohalorhabdus</taxon>
    </lineage>
</organism>
<keyword evidence="3" id="KW-1185">Reference proteome</keyword>
<dbReference type="Pfam" id="PF07394">
    <property type="entry name" value="DUF1501"/>
    <property type="match status" value="1"/>
</dbReference>
<proteinExistence type="predicted"/>
<evidence type="ECO:0000313" key="3">
    <source>
        <dbReference type="Proteomes" id="UP001575181"/>
    </source>
</evidence>
<name>A0ABV4U045_9GAMM</name>
<dbReference type="RefSeq" id="WP_373656996.1">
    <property type="nucleotide sequence ID" value="NZ_JBGUAW010000011.1"/>
</dbReference>
<feature type="region of interest" description="Disordered" evidence="1">
    <location>
        <begin position="479"/>
        <end position="505"/>
    </location>
</feature>
<dbReference type="PROSITE" id="PS51318">
    <property type="entry name" value="TAT"/>
    <property type="match status" value="1"/>
</dbReference>
<dbReference type="Proteomes" id="UP001575181">
    <property type="component" value="Unassembled WGS sequence"/>
</dbReference>
<gene>
    <name evidence="2" type="ORF">ACERLL_15435</name>
</gene>
<dbReference type="InterPro" id="IPR010869">
    <property type="entry name" value="DUF1501"/>
</dbReference>
<sequence length="505" mass="54051">MNRRNFLKMGGGLGLARAIPVGFPLSLLARRARAFSPDYGAVGYTPPTVMPQVINIFLYGGPSELAGNLTNIADIDANSQNSYTEAFGDGILDFTTDGGQITPHGFWQDAGGAHMEDMIAGGDLSVYRTLVKRKNATRSHRESIFIANKGALAVENSPGVGTRLAGLLHTHRDRVATASLADGTAVSSFDGGLPGMPLPFVSFEGESTSYAIDPDKQLPLALRPITMNRDFDNPYSRGQTNATNEAVFERLRGTVMAEAGYRERFEAAANGFEHRRTMEDLIGRLETARDEALPNVGTADPDGDDTTGELQYPNNGFAENVRAAVTLAIANPSTVYITAGSDGLGGWDDHNNGVDKYPGRMNDVMDTLRVAMRHIRLSSTGSRPTDNIVINVFGDFGRLVNLNNSMGWDHANNQNLYTLGGAALRPSGALGKVVGATERVGTAGENNQYTMPTDGSYEAEPMAVASTVYGYFGAQRPEAMTADPERNPSGDAPIDETRAGEPTLF</sequence>
<evidence type="ECO:0000256" key="1">
    <source>
        <dbReference type="SAM" id="MobiDB-lite"/>
    </source>
</evidence>
<evidence type="ECO:0000313" key="2">
    <source>
        <dbReference type="EMBL" id="MFA9462210.1"/>
    </source>
</evidence>
<accession>A0ABV4U045</accession>